<proteinExistence type="predicted"/>
<evidence type="ECO:0000256" key="1">
    <source>
        <dbReference type="SAM" id="Phobius"/>
    </source>
</evidence>
<evidence type="ECO:0000313" key="2">
    <source>
        <dbReference type="EMBL" id="GFJ92851.1"/>
    </source>
</evidence>
<reference evidence="2 3" key="2">
    <citation type="submission" date="2020-03" db="EMBL/GenBank/DDBJ databases">
        <authorList>
            <person name="Ichikawa N."/>
            <person name="Kimura A."/>
            <person name="Kitahashi Y."/>
            <person name="Uohara A."/>
        </authorList>
    </citation>
    <scope>NUCLEOTIDE SEQUENCE [LARGE SCALE GENOMIC DNA]</scope>
    <source>
        <strain evidence="2 3">NBRC 108638</strain>
    </source>
</reference>
<name>A0A6V8LDJ1_9ACTN</name>
<feature type="transmembrane region" description="Helical" evidence="1">
    <location>
        <begin position="54"/>
        <end position="80"/>
    </location>
</feature>
<dbReference type="Proteomes" id="UP000482960">
    <property type="component" value="Unassembled WGS sequence"/>
</dbReference>
<keyword evidence="1" id="KW-0472">Membrane</keyword>
<keyword evidence="3" id="KW-1185">Reference proteome</keyword>
<evidence type="ECO:0000313" key="3">
    <source>
        <dbReference type="Proteomes" id="UP000482960"/>
    </source>
</evidence>
<reference evidence="2 3" key="1">
    <citation type="submission" date="2020-03" db="EMBL/GenBank/DDBJ databases">
        <title>Whole genome shotgun sequence of Phytohabitans rumicis NBRC 108638.</title>
        <authorList>
            <person name="Komaki H."/>
            <person name="Tamura T."/>
        </authorList>
    </citation>
    <scope>NUCLEOTIDE SEQUENCE [LARGE SCALE GENOMIC DNA]</scope>
    <source>
        <strain evidence="2 3">NBRC 108638</strain>
    </source>
</reference>
<protein>
    <submittedName>
        <fullName evidence="2">Uncharacterized protein</fullName>
    </submittedName>
</protein>
<accession>A0A6V8LDJ1</accession>
<dbReference type="AlphaFoldDB" id="A0A6V8LDJ1"/>
<keyword evidence="1" id="KW-0812">Transmembrane</keyword>
<sequence>MERCFGMDHYLNPAYAHRDPPAPSLPVHPPAAQPVLVTAAHPAVVPGRPPVAPALAIAGAMVMLVALMGLALVAVATVLARP</sequence>
<keyword evidence="1" id="KW-1133">Transmembrane helix</keyword>
<organism evidence="2 3">
    <name type="scientific">Phytohabitans rumicis</name>
    <dbReference type="NCBI Taxonomy" id="1076125"/>
    <lineage>
        <taxon>Bacteria</taxon>
        <taxon>Bacillati</taxon>
        <taxon>Actinomycetota</taxon>
        <taxon>Actinomycetes</taxon>
        <taxon>Micromonosporales</taxon>
        <taxon>Micromonosporaceae</taxon>
    </lineage>
</organism>
<gene>
    <name evidence="2" type="ORF">Prum_064930</name>
</gene>
<dbReference type="EMBL" id="BLPG01000001">
    <property type="protein sequence ID" value="GFJ92851.1"/>
    <property type="molecule type" value="Genomic_DNA"/>
</dbReference>
<comment type="caution">
    <text evidence="2">The sequence shown here is derived from an EMBL/GenBank/DDBJ whole genome shotgun (WGS) entry which is preliminary data.</text>
</comment>